<comment type="subcellular location">
    <subcellularLocation>
        <location evidence="1">Secreted</location>
    </subcellularLocation>
</comment>
<feature type="compositionally biased region" description="Low complexity" evidence="5">
    <location>
        <begin position="64"/>
        <end position="95"/>
    </location>
</feature>
<dbReference type="PANTHER" id="PTHR37467:SF1">
    <property type="entry name" value="EXPORTED CALCIUM-BINDING GLYCOPROTEIN"/>
    <property type="match status" value="1"/>
</dbReference>
<keyword evidence="6" id="KW-0812">Transmembrane</keyword>
<gene>
    <name evidence="7" type="ORF">A3F54_04875</name>
</gene>
<dbReference type="InterPro" id="IPR053180">
    <property type="entry name" value="Ca-binding_acidic-repeat"/>
</dbReference>
<feature type="compositionally biased region" description="Low complexity" evidence="5">
    <location>
        <begin position="8"/>
        <end position="21"/>
    </location>
</feature>
<feature type="transmembrane region" description="Helical" evidence="6">
    <location>
        <begin position="35"/>
        <end position="56"/>
    </location>
</feature>
<dbReference type="Proteomes" id="UP000176952">
    <property type="component" value="Unassembled WGS sequence"/>
</dbReference>
<keyword evidence="6" id="KW-0472">Membrane</keyword>
<evidence type="ECO:0000256" key="6">
    <source>
        <dbReference type="SAM" id="Phobius"/>
    </source>
</evidence>
<dbReference type="AlphaFoldDB" id="A0A1G2B4X2"/>
<name>A0A1G2B4X2_9BACT</name>
<dbReference type="Pfam" id="PF18884">
    <property type="entry name" value="TSP3_bac"/>
    <property type="match status" value="3"/>
</dbReference>
<evidence type="ECO:0000313" key="7">
    <source>
        <dbReference type="EMBL" id="OGY83689.1"/>
    </source>
</evidence>
<evidence type="ECO:0000256" key="1">
    <source>
        <dbReference type="ARBA" id="ARBA00004613"/>
    </source>
</evidence>
<dbReference type="STRING" id="1798542.A3F54_04875"/>
<keyword evidence="2" id="KW-0964">Secreted</keyword>
<organism evidence="7 8">
    <name type="scientific">Candidatus Kerfeldbacteria bacterium RIFCSPHIGHO2_12_FULL_48_17</name>
    <dbReference type="NCBI Taxonomy" id="1798542"/>
    <lineage>
        <taxon>Bacteria</taxon>
        <taxon>Candidatus Kerfeldiibacteriota</taxon>
    </lineage>
</organism>
<evidence type="ECO:0000256" key="3">
    <source>
        <dbReference type="ARBA" id="ARBA00022729"/>
    </source>
</evidence>
<sequence length="191" mass="20097">MNPSQVQPPAARRASSVAPTPEMEPASPLTPSRRALLLIAVVVVLAVLGGGVYWWYTQRSDAASGATSSNVSGGNTSSAVATTDTPVTTVSDPAVEAPTLIENDGDADNDGLSDEEETKQGTDPNNQDTDGDKLNDWEEVTVYQTDPQKKDTDGDGFSDGEEVLSQHNPNGSGDLRDFAAALEQFDSQNSQ</sequence>
<comment type="caution">
    <text evidence="7">The sequence shown here is derived from an EMBL/GenBank/DDBJ whole genome shotgun (WGS) entry which is preliminary data.</text>
</comment>
<keyword evidence="3" id="KW-0732">Signal</keyword>
<feature type="compositionally biased region" description="Acidic residues" evidence="5">
    <location>
        <begin position="103"/>
        <end position="117"/>
    </location>
</feature>
<keyword evidence="6" id="KW-1133">Transmembrane helix</keyword>
<evidence type="ECO:0000256" key="4">
    <source>
        <dbReference type="ARBA" id="ARBA00022837"/>
    </source>
</evidence>
<dbReference type="InterPro" id="IPR059100">
    <property type="entry name" value="TSP3_bac"/>
</dbReference>
<reference evidence="7 8" key="1">
    <citation type="journal article" date="2016" name="Nat. Commun.">
        <title>Thousands of microbial genomes shed light on interconnected biogeochemical processes in an aquifer system.</title>
        <authorList>
            <person name="Anantharaman K."/>
            <person name="Brown C.T."/>
            <person name="Hug L.A."/>
            <person name="Sharon I."/>
            <person name="Castelle C.J."/>
            <person name="Probst A.J."/>
            <person name="Thomas B.C."/>
            <person name="Singh A."/>
            <person name="Wilkins M.J."/>
            <person name="Karaoz U."/>
            <person name="Brodie E.L."/>
            <person name="Williams K.H."/>
            <person name="Hubbard S.S."/>
            <person name="Banfield J.F."/>
        </authorList>
    </citation>
    <scope>NUCLEOTIDE SEQUENCE [LARGE SCALE GENOMIC DNA]</scope>
</reference>
<keyword evidence="4" id="KW-0106">Calcium</keyword>
<accession>A0A1G2B4X2</accession>
<evidence type="ECO:0000313" key="8">
    <source>
        <dbReference type="Proteomes" id="UP000176952"/>
    </source>
</evidence>
<feature type="region of interest" description="Disordered" evidence="5">
    <location>
        <begin position="1"/>
        <end position="28"/>
    </location>
</feature>
<dbReference type="EMBL" id="MHKD01000019">
    <property type="protein sequence ID" value="OGY83689.1"/>
    <property type="molecule type" value="Genomic_DNA"/>
</dbReference>
<feature type="region of interest" description="Disordered" evidence="5">
    <location>
        <begin position="64"/>
        <end position="175"/>
    </location>
</feature>
<proteinExistence type="predicted"/>
<evidence type="ECO:0000256" key="5">
    <source>
        <dbReference type="SAM" id="MobiDB-lite"/>
    </source>
</evidence>
<dbReference type="Gene3D" id="3.90.182.10">
    <property type="entry name" value="Toxin - Anthrax Protective Antigen,domain 1"/>
    <property type="match status" value="1"/>
</dbReference>
<dbReference type="PANTHER" id="PTHR37467">
    <property type="entry name" value="EXPORTED CALCIUM-BINDING GLYCOPROTEIN-RELATED"/>
    <property type="match status" value="1"/>
</dbReference>
<evidence type="ECO:0000256" key="2">
    <source>
        <dbReference type="ARBA" id="ARBA00022525"/>
    </source>
</evidence>
<protein>
    <submittedName>
        <fullName evidence="7">Uncharacterized protein</fullName>
    </submittedName>
</protein>